<dbReference type="EMBL" id="JAVIJP010000005">
    <property type="protein sequence ID" value="KAL3654002.1"/>
    <property type="molecule type" value="Genomic_DNA"/>
</dbReference>
<sequence>MVEGPVQVAPIFGSETTTALGGWNNLYRLLSKGLGGPAAISVLLPNVIFTIDGKITFSLKNSGFMALDVPPPRWPH</sequence>
<keyword evidence="2" id="KW-1185">Reference proteome</keyword>
<name>A0ABD3EHV5_9LAMI</name>
<dbReference type="AlphaFoldDB" id="A0ABD3EHV5"/>
<dbReference type="Proteomes" id="UP001632038">
    <property type="component" value="Unassembled WGS sequence"/>
</dbReference>
<evidence type="ECO:0000313" key="1">
    <source>
        <dbReference type="EMBL" id="KAL3654002.1"/>
    </source>
</evidence>
<reference evidence="2" key="1">
    <citation type="journal article" date="2024" name="IScience">
        <title>Strigolactones Initiate the Formation of Haustorium-like Structures in Castilleja.</title>
        <authorList>
            <person name="Buerger M."/>
            <person name="Peterson D."/>
            <person name="Chory J."/>
        </authorList>
    </citation>
    <scope>NUCLEOTIDE SEQUENCE [LARGE SCALE GENOMIC DNA]</scope>
</reference>
<proteinExistence type="predicted"/>
<comment type="caution">
    <text evidence="1">The sequence shown here is derived from an EMBL/GenBank/DDBJ whole genome shotgun (WGS) entry which is preliminary data.</text>
</comment>
<protein>
    <submittedName>
        <fullName evidence="1">Uncharacterized protein</fullName>
    </submittedName>
</protein>
<gene>
    <name evidence="1" type="ORF">CASFOL_003683</name>
</gene>
<accession>A0ABD3EHV5</accession>
<organism evidence="1 2">
    <name type="scientific">Castilleja foliolosa</name>
    <dbReference type="NCBI Taxonomy" id="1961234"/>
    <lineage>
        <taxon>Eukaryota</taxon>
        <taxon>Viridiplantae</taxon>
        <taxon>Streptophyta</taxon>
        <taxon>Embryophyta</taxon>
        <taxon>Tracheophyta</taxon>
        <taxon>Spermatophyta</taxon>
        <taxon>Magnoliopsida</taxon>
        <taxon>eudicotyledons</taxon>
        <taxon>Gunneridae</taxon>
        <taxon>Pentapetalae</taxon>
        <taxon>asterids</taxon>
        <taxon>lamiids</taxon>
        <taxon>Lamiales</taxon>
        <taxon>Orobanchaceae</taxon>
        <taxon>Pedicularideae</taxon>
        <taxon>Castillejinae</taxon>
        <taxon>Castilleja</taxon>
    </lineage>
</organism>
<evidence type="ECO:0000313" key="2">
    <source>
        <dbReference type="Proteomes" id="UP001632038"/>
    </source>
</evidence>